<keyword evidence="3" id="KW-1185">Reference proteome</keyword>
<evidence type="ECO:0000313" key="2">
    <source>
        <dbReference type="EMBL" id="KAK3606222.1"/>
    </source>
</evidence>
<organism evidence="2 3">
    <name type="scientific">Potamilus streckersoni</name>
    <dbReference type="NCBI Taxonomy" id="2493646"/>
    <lineage>
        <taxon>Eukaryota</taxon>
        <taxon>Metazoa</taxon>
        <taxon>Spiralia</taxon>
        <taxon>Lophotrochozoa</taxon>
        <taxon>Mollusca</taxon>
        <taxon>Bivalvia</taxon>
        <taxon>Autobranchia</taxon>
        <taxon>Heteroconchia</taxon>
        <taxon>Palaeoheterodonta</taxon>
        <taxon>Unionida</taxon>
        <taxon>Unionoidea</taxon>
        <taxon>Unionidae</taxon>
        <taxon>Ambleminae</taxon>
        <taxon>Lampsilini</taxon>
        <taxon>Potamilus</taxon>
    </lineage>
</organism>
<reference evidence="2" key="3">
    <citation type="submission" date="2023-05" db="EMBL/GenBank/DDBJ databases">
        <authorList>
            <person name="Smith C.H."/>
        </authorList>
    </citation>
    <scope>NUCLEOTIDE SEQUENCE</scope>
    <source>
        <strain evidence="2">CHS0354</strain>
        <tissue evidence="2">Mantle</tissue>
    </source>
</reference>
<proteinExistence type="predicted"/>
<evidence type="ECO:0000256" key="1">
    <source>
        <dbReference type="SAM" id="MobiDB-lite"/>
    </source>
</evidence>
<reference evidence="2" key="1">
    <citation type="journal article" date="2021" name="Genome Biol. Evol.">
        <title>A High-Quality Reference Genome for a Parasitic Bivalve with Doubly Uniparental Inheritance (Bivalvia: Unionida).</title>
        <authorList>
            <person name="Smith C.H."/>
        </authorList>
    </citation>
    <scope>NUCLEOTIDE SEQUENCE</scope>
    <source>
        <strain evidence="2">CHS0354</strain>
    </source>
</reference>
<dbReference type="Proteomes" id="UP001195483">
    <property type="component" value="Unassembled WGS sequence"/>
</dbReference>
<name>A0AAE0T990_9BIVA</name>
<protein>
    <submittedName>
        <fullName evidence="2">Uncharacterized protein</fullName>
    </submittedName>
</protein>
<reference evidence="2" key="2">
    <citation type="journal article" date="2021" name="Genome Biol. Evol.">
        <title>Developing a high-quality reference genome for a parasitic bivalve with doubly uniparental inheritance (Bivalvia: Unionida).</title>
        <authorList>
            <person name="Smith C.H."/>
        </authorList>
    </citation>
    <scope>NUCLEOTIDE SEQUENCE</scope>
    <source>
        <strain evidence="2">CHS0354</strain>
        <tissue evidence="2">Mantle</tissue>
    </source>
</reference>
<feature type="compositionally biased region" description="Acidic residues" evidence="1">
    <location>
        <begin position="38"/>
        <end position="57"/>
    </location>
</feature>
<comment type="caution">
    <text evidence="2">The sequence shown here is derived from an EMBL/GenBank/DDBJ whole genome shotgun (WGS) entry which is preliminary data.</text>
</comment>
<feature type="region of interest" description="Disordered" evidence="1">
    <location>
        <begin position="31"/>
        <end position="61"/>
    </location>
</feature>
<dbReference type="EMBL" id="JAEAOA010002216">
    <property type="protein sequence ID" value="KAK3606222.1"/>
    <property type="molecule type" value="Genomic_DNA"/>
</dbReference>
<evidence type="ECO:0000313" key="3">
    <source>
        <dbReference type="Proteomes" id="UP001195483"/>
    </source>
</evidence>
<sequence length="112" mass="12427">MGNQQILGGPILPTSCIPGYRQIMNAASGSRNSQVLDLEADTEEESITSDDEVEEKEEESKLKHRKPICLTTFKVLSGKKRNEGKKGTAHLLQTVISCCVVNFFHIDNSMFN</sequence>
<dbReference type="AlphaFoldDB" id="A0AAE0T990"/>
<gene>
    <name evidence="2" type="ORF">CHS0354_037894</name>
</gene>
<accession>A0AAE0T990</accession>